<dbReference type="Proteomes" id="UP001470230">
    <property type="component" value="Unassembled WGS sequence"/>
</dbReference>
<proteinExistence type="predicted"/>
<name>A0ABR2K6G0_9EUKA</name>
<gene>
    <name evidence="1" type="ORF">M9Y10_042173</name>
</gene>
<organism evidence="1 2">
    <name type="scientific">Tritrichomonas musculus</name>
    <dbReference type="NCBI Taxonomy" id="1915356"/>
    <lineage>
        <taxon>Eukaryota</taxon>
        <taxon>Metamonada</taxon>
        <taxon>Parabasalia</taxon>
        <taxon>Tritrichomonadida</taxon>
        <taxon>Tritrichomonadidae</taxon>
        <taxon>Tritrichomonas</taxon>
    </lineage>
</organism>
<protein>
    <submittedName>
        <fullName evidence="1">Uncharacterized protein</fullName>
    </submittedName>
</protein>
<comment type="caution">
    <text evidence="1">The sequence shown here is derived from an EMBL/GenBank/DDBJ whole genome shotgun (WGS) entry which is preliminary data.</text>
</comment>
<sequence>MKPTQFNYKEIIFTSSSDLDDEQMNFVFKYDSFKPIVSEKIFNIDDEMNRAYQRNESKVKNEEIRPIAKGIYAHYNSLIILCRNNERDKSHILIPDVIQISRLKNASSNLIVYVS</sequence>
<evidence type="ECO:0000313" key="1">
    <source>
        <dbReference type="EMBL" id="KAK8886706.1"/>
    </source>
</evidence>
<reference evidence="1 2" key="1">
    <citation type="submission" date="2024-04" db="EMBL/GenBank/DDBJ databases">
        <title>Tritrichomonas musculus Genome.</title>
        <authorList>
            <person name="Alves-Ferreira E."/>
            <person name="Grigg M."/>
            <person name="Lorenzi H."/>
            <person name="Galac M."/>
        </authorList>
    </citation>
    <scope>NUCLEOTIDE SEQUENCE [LARGE SCALE GENOMIC DNA]</scope>
    <source>
        <strain evidence="1 2">EAF2021</strain>
    </source>
</reference>
<evidence type="ECO:0000313" key="2">
    <source>
        <dbReference type="Proteomes" id="UP001470230"/>
    </source>
</evidence>
<keyword evidence="2" id="KW-1185">Reference proteome</keyword>
<accession>A0ABR2K6G0</accession>
<dbReference type="EMBL" id="JAPFFF010000007">
    <property type="protein sequence ID" value="KAK8886706.1"/>
    <property type="molecule type" value="Genomic_DNA"/>
</dbReference>